<feature type="transmembrane region" description="Helical" evidence="1">
    <location>
        <begin position="12"/>
        <end position="30"/>
    </location>
</feature>
<name>A0A0W0RRC8_LEGBO</name>
<evidence type="ECO:0000313" key="3">
    <source>
        <dbReference type="Proteomes" id="UP000054695"/>
    </source>
</evidence>
<keyword evidence="3" id="KW-1185">Reference proteome</keyword>
<sequence>MEKTSIRSYKILPTIILSSVLLIGFLYSSLAKANSEPSPPPGLQLAYFIGYHSGSYYGAAPYYYHRHHRNAYWTGWRYIGHGCRSSCLIDRWSGRAIKCKRICR</sequence>
<reference evidence="2 3" key="1">
    <citation type="submission" date="2015-11" db="EMBL/GenBank/DDBJ databases">
        <title>Genomic analysis of 38 Legionella species identifies large and diverse effector repertoires.</title>
        <authorList>
            <person name="Burstein D."/>
            <person name="Amaro F."/>
            <person name="Zusman T."/>
            <person name="Lifshitz Z."/>
            <person name="Cohen O."/>
            <person name="Gilbert J.A."/>
            <person name="Pupko T."/>
            <person name="Shuman H.A."/>
            <person name="Segal G."/>
        </authorList>
    </citation>
    <scope>NUCLEOTIDE SEQUENCE [LARGE SCALE GENOMIC DNA]</scope>
    <source>
        <strain evidence="2 3">WIGA</strain>
    </source>
</reference>
<organism evidence="2 3">
    <name type="scientific">Legionella bozemanae</name>
    <name type="common">Fluoribacter bozemanae</name>
    <dbReference type="NCBI Taxonomy" id="447"/>
    <lineage>
        <taxon>Bacteria</taxon>
        <taxon>Pseudomonadati</taxon>
        <taxon>Pseudomonadota</taxon>
        <taxon>Gammaproteobacteria</taxon>
        <taxon>Legionellales</taxon>
        <taxon>Legionellaceae</taxon>
        <taxon>Legionella</taxon>
    </lineage>
</organism>
<dbReference type="RefSeq" id="WP_058459867.1">
    <property type="nucleotide sequence ID" value="NZ_CAAAIY010000006.1"/>
</dbReference>
<proteinExistence type="predicted"/>
<dbReference type="OrthoDB" id="5653145at2"/>
<dbReference type="EMBL" id="LNXU01000019">
    <property type="protein sequence ID" value="KTC73618.1"/>
    <property type="molecule type" value="Genomic_DNA"/>
</dbReference>
<evidence type="ECO:0000313" key="2">
    <source>
        <dbReference type="EMBL" id="KTC73618.1"/>
    </source>
</evidence>
<dbReference type="PATRIC" id="fig|447.4.peg.2398"/>
<evidence type="ECO:0000256" key="1">
    <source>
        <dbReference type="SAM" id="Phobius"/>
    </source>
</evidence>
<feature type="transmembrane region" description="Helical" evidence="1">
    <location>
        <begin position="45"/>
        <end position="64"/>
    </location>
</feature>
<comment type="caution">
    <text evidence="2">The sequence shown here is derived from an EMBL/GenBank/DDBJ whole genome shotgun (WGS) entry which is preliminary data.</text>
</comment>
<keyword evidence="1" id="KW-0812">Transmembrane</keyword>
<accession>A0A0W0RRC8</accession>
<keyword evidence="1" id="KW-1133">Transmembrane helix</keyword>
<keyword evidence="1" id="KW-0472">Membrane</keyword>
<gene>
    <name evidence="2" type="ORF">Lboz_2264</name>
</gene>
<protein>
    <submittedName>
        <fullName evidence="2">Uncharacterized protein</fullName>
    </submittedName>
</protein>
<dbReference type="Proteomes" id="UP000054695">
    <property type="component" value="Unassembled WGS sequence"/>
</dbReference>
<dbReference type="AlphaFoldDB" id="A0A0W0RRC8"/>